<reference evidence="9 10" key="1">
    <citation type="submission" date="2021-12" db="EMBL/GenBank/DDBJ databases">
        <title>Genome seq of P8.</title>
        <authorList>
            <person name="Seo T."/>
        </authorList>
    </citation>
    <scope>NUCLEOTIDE SEQUENCE [LARGE SCALE GENOMIC DNA]</scope>
    <source>
        <strain evidence="9 10">P8</strain>
    </source>
</reference>
<dbReference type="Pfam" id="PF11846">
    <property type="entry name" value="Wzy_C_2"/>
    <property type="match status" value="1"/>
</dbReference>
<evidence type="ECO:0000256" key="3">
    <source>
        <dbReference type="ARBA" id="ARBA00022989"/>
    </source>
</evidence>
<keyword evidence="10" id="KW-1185">Reference proteome</keyword>
<feature type="domain" description="Protein glycosylation ligase" evidence="8">
    <location>
        <begin position="165"/>
        <end position="188"/>
    </location>
</feature>
<proteinExistence type="predicted"/>
<feature type="transmembrane region" description="Helical" evidence="5">
    <location>
        <begin position="404"/>
        <end position="421"/>
    </location>
</feature>
<evidence type="ECO:0000313" key="10">
    <source>
        <dbReference type="Proteomes" id="UP001200741"/>
    </source>
</evidence>
<feature type="transmembrane region" description="Helical" evidence="5">
    <location>
        <begin position="95"/>
        <end position="114"/>
    </location>
</feature>
<feature type="transmembrane region" description="Helical" evidence="5">
    <location>
        <begin position="427"/>
        <end position="444"/>
    </location>
</feature>
<sequence>MSFQTSSADDDAAPLGIVIAAALPPLIAFNQTPAATLYNHLLALAGWGLVLLLWARATPNWRAAFTGPAAWALLLLLIAPLTSFVWRALPLSLALGAMAIIGAGLAVLVLAQGLSGAARAAAAEGLCAGLVLAGLASVVVSVVQVFLPNLADGVFIARSGVVGSAVGNLRQPNHLASLMMWSSIGAVFVAEKRRWPLLLPPLLFAFVFVVVLSASRTGYIGIGMLAVWGLVDRRLSRTARLSLLATPLMLGAAWWVMSIWSAESGHAFRGASRLAEGAGSPSRLAILRDAWALTLANPWLGVGWGEFNVAWSLTPFPTRPIAFFDHTHNLVSQLAVELGLPWAGVVLALLAWAIWKAWCDAFGMGARLRTFILCVLTLPVSWLLLPWALWKAWRAAPESADDALLRRAALMIVLTIGLHSLLEYPLWYAYFLLPACFALGLALPAPARSPRSTPRLWGLLGGGLIVGSLFAVWDYERVVAIYAPAADAPPLVQRIAAGQRSLFFSHQADYAAATSVSPGRIALAAARRTAFSLVDARLLMHWSMSLEATGDLEGARYLADRLREFRNPTGDTWFAACTEPASAPMVQCQPASGVVDWRSLR</sequence>
<evidence type="ECO:0000256" key="1">
    <source>
        <dbReference type="ARBA" id="ARBA00004141"/>
    </source>
</evidence>
<keyword evidence="3 5" id="KW-1133">Transmembrane helix</keyword>
<feature type="domain" description="O-antigen ligase-related" evidence="6">
    <location>
        <begin position="202"/>
        <end position="341"/>
    </location>
</feature>
<evidence type="ECO:0000256" key="5">
    <source>
        <dbReference type="SAM" id="Phobius"/>
    </source>
</evidence>
<feature type="transmembrane region" description="Helical" evidence="5">
    <location>
        <begin position="370"/>
        <end position="392"/>
    </location>
</feature>
<evidence type="ECO:0000259" key="7">
    <source>
        <dbReference type="Pfam" id="PF11846"/>
    </source>
</evidence>
<feature type="transmembrane region" description="Helical" evidence="5">
    <location>
        <begin position="243"/>
        <end position="262"/>
    </location>
</feature>
<gene>
    <name evidence="9" type="ORF">LXT13_14000</name>
</gene>
<protein>
    <submittedName>
        <fullName evidence="9">Wzy polymerase domain-containing protein</fullName>
    </submittedName>
</protein>
<organism evidence="9 10">
    <name type="scientific">Pelomonas cellulosilytica</name>
    <dbReference type="NCBI Taxonomy" id="2906762"/>
    <lineage>
        <taxon>Bacteria</taxon>
        <taxon>Pseudomonadati</taxon>
        <taxon>Pseudomonadota</taxon>
        <taxon>Betaproteobacteria</taxon>
        <taxon>Burkholderiales</taxon>
        <taxon>Sphaerotilaceae</taxon>
        <taxon>Roseateles</taxon>
    </lineage>
</organism>
<dbReference type="PANTHER" id="PTHR37422:SF21">
    <property type="entry name" value="EXOQ-LIKE PROTEIN"/>
    <property type="match status" value="1"/>
</dbReference>
<feature type="transmembrane region" description="Helical" evidence="5">
    <location>
        <begin position="37"/>
        <end position="57"/>
    </location>
</feature>
<comment type="caution">
    <text evidence="9">The sequence shown here is derived from an EMBL/GenBank/DDBJ whole genome shotgun (WGS) entry which is preliminary data.</text>
</comment>
<feature type="transmembrane region" description="Helical" evidence="5">
    <location>
        <begin position="202"/>
        <end position="231"/>
    </location>
</feature>
<keyword evidence="4 5" id="KW-0472">Membrane</keyword>
<dbReference type="PANTHER" id="PTHR37422">
    <property type="entry name" value="TEICHURONIC ACID BIOSYNTHESIS PROTEIN TUAE"/>
    <property type="match status" value="1"/>
</dbReference>
<name>A0ABS8XUU3_9BURK</name>
<feature type="transmembrane region" description="Helical" evidence="5">
    <location>
        <begin position="69"/>
        <end position="89"/>
    </location>
</feature>
<dbReference type="Pfam" id="PF04932">
    <property type="entry name" value="Wzy_C"/>
    <property type="match status" value="1"/>
</dbReference>
<dbReference type="InterPro" id="IPR021797">
    <property type="entry name" value="Wzy_C_2"/>
</dbReference>
<dbReference type="InterPro" id="IPR031726">
    <property type="entry name" value="PglL_A"/>
</dbReference>
<feature type="transmembrane region" description="Helical" evidence="5">
    <location>
        <begin position="338"/>
        <end position="358"/>
    </location>
</feature>
<evidence type="ECO:0000313" key="9">
    <source>
        <dbReference type="EMBL" id="MCE4555517.1"/>
    </source>
</evidence>
<dbReference type="Proteomes" id="UP001200741">
    <property type="component" value="Unassembled WGS sequence"/>
</dbReference>
<dbReference type="RefSeq" id="WP_233372530.1">
    <property type="nucleotide sequence ID" value="NZ_JAJTWU010000005.1"/>
</dbReference>
<feature type="domain" description="Virulence factor membrane-bound polymerase C-terminal" evidence="7">
    <location>
        <begin position="408"/>
        <end position="563"/>
    </location>
</feature>
<keyword evidence="2 5" id="KW-0812">Transmembrane</keyword>
<evidence type="ECO:0000256" key="4">
    <source>
        <dbReference type="ARBA" id="ARBA00023136"/>
    </source>
</evidence>
<accession>A0ABS8XUU3</accession>
<dbReference type="Pfam" id="PF15864">
    <property type="entry name" value="PglL_A"/>
    <property type="match status" value="1"/>
</dbReference>
<dbReference type="InterPro" id="IPR051533">
    <property type="entry name" value="WaaL-like"/>
</dbReference>
<dbReference type="EMBL" id="JAJTWU010000005">
    <property type="protein sequence ID" value="MCE4555517.1"/>
    <property type="molecule type" value="Genomic_DNA"/>
</dbReference>
<feature type="transmembrane region" description="Helical" evidence="5">
    <location>
        <begin position="126"/>
        <end position="147"/>
    </location>
</feature>
<evidence type="ECO:0000256" key="2">
    <source>
        <dbReference type="ARBA" id="ARBA00022692"/>
    </source>
</evidence>
<feature type="transmembrane region" description="Helical" evidence="5">
    <location>
        <begin position="456"/>
        <end position="473"/>
    </location>
</feature>
<feature type="transmembrane region" description="Helical" evidence="5">
    <location>
        <begin position="12"/>
        <end position="31"/>
    </location>
</feature>
<comment type="subcellular location">
    <subcellularLocation>
        <location evidence="1">Membrane</location>
        <topology evidence="1">Multi-pass membrane protein</topology>
    </subcellularLocation>
</comment>
<dbReference type="InterPro" id="IPR007016">
    <property type="entry name" value="O-antigen_ligase-rel_domated"/>
</dbReference>
<evidence type="ECO:0000259" key="8">
    <source>
        <dbReference type="Pfam" id="PF15864"/>
    </source>
</evidence>
<evidence type="ECO:0000259" key="6">
    <source>
        <dbReference type="Pfam" id="PF04932"/>
    </source>
</evidence>